<reference evidence="2" key="2">
    <citation type="submission" date="2022-01" db="EMBL/GenBank/DDBJ databases">
        <authorList>
            <person name="Hirooka S."/>
            <person name="Miyagishima S.Y."/>
        </authorList>
    </citation>
    <scope>NUCLEOTIDE SEQUENCE</scope>
    <source>
        <strain evidence="2">NBRC 102759</strain>
    </source>
</reference>
<evidence type="ECO:0000313" key="2">
    <source>
        <dbReference type="EMBL" id="GJQ11358.1"/>
    </source>
</evidence>
<proteinExistence type="predicted"/>
<accession>A0A9C7PUZ3</accession>
<organism evidence="2 3">
    <name type="scientific">Galdieria partita</name>
    <dbReference type="NCBI Taxonomy" id="83374"/>
    <lineage>
        <taxon>Eukaryota</taxon>
        <taxon>Rhodophyta</taxon>
        <taxon>Bangiophyceae</taxon>
        <taxon>Galdieriales</taxon>
        <taxon>Galdieriaceae</taxon>
        <taxon>Galdieria</taxon>
    </lineage>
</organism>
<dbReference type="Pfam" id="PF04194">
    <property type="entry name" value="PDCD2_C"/>
    <property type="match status" value="1"/>
</dbReference>
<dbReference type="PANTHER" id="PTHR46421">
    <property type="entry name" value="PROGRAMMED CELL DEATH PROTEIN 2-LIKE"/>
    <property type="match status" value="1"/>
</dbReference>
<dbReference type="InterPro" id="IPR007320">
    <property type="entry name" value="PDCD2_C"/>
</dbReference>
<protein>
    <recommendedName>
        <fullName evidence="1">Programmed cell death protein 2 C-terminal domain-containing protein</fullName>
    </recommendedName>
</protein>
<dbReference type="EMBL" id="BQMJ01000023">
    <property type="protein sequence ID" value="GJQ11358.1"/>
    <property type="molecule type" value="Genomic_DNA"/>
</dbReference>
<dbReference type="Proteomes" id="UP001061958">
    <property type="component" value="Unassembled WGS sequence"/>
</dbReference>
<dbReference type="PANTHER" id="PTHR46421:SF1">
    <property type="entry name" value="PROGRAMMED CELL DEATH PROTEIN 2-LIKE"/>
    <property type="match status" value="1"/>
</dbReference>
<evidence type="ECO:0000313" key="3">
    <source>
        <dbReference type="Proteomes" id="UP001061958"/>
    </source>
</evidence>
<dbReference type="InterPro" id="IPR052815">
    <property type="entry name" value="PDCD2-like_regulator"/>
</dbReference>
<comment type="caution">
    <text evidence="2">The sequence shown here is derived from an EMBL/GenBank/DDBJ whole genome shotgun (WGS) entry which is preliminary data.</text>
</comment>
<keyword evidence="3" id="KW-1185">Reference proteome</keyword>
<sequence length="373" mass="43469">MTIEDQAVLLGVPKRCQTTDFEKETCFLGGRPIWFGDGPEAHFLHCARCKSAERVVFLFQCPTSYEEGFDRFLYLFVCMKEGCLQNSDGWILLRSLVRTKPRYDALKVEEKQQFWEDFGTFEGSWNSKADNGAAEEICSEFEKKLVEDWRNLSLALTPKGEASSSTKYKDVERHSSINWNTEVPLPQISLEVVEEPQYEKEHKVDPHIQFLRAQFYQNVAGQMDEDFDIDGVSFFVEMQKEEWKYYKRIEQCPNQCVRYHFGGTPLITPSSKWNKRMMSKIPPCPCCNSERAFEFQLMSQFLYFLKESSKKSNMQISLLDDDHSFMSLSTILVYTCSKDCKTISEGTGISNTKYYREYVLPVFETCLPRRDLC</sequence>
<reference evidence="2" key="1">
    <citation type="journal article" date="2022" name="Proc. Natl. Acad. Sci. U.S.A.">
        <title>Life cycle and functional genomics of the unicellular red alga Galdieria for elucidating algal and plant evolution and industrial use.</title>
        <authorList>
            <person name="Hirooka S."/>
            <person name="Itabashi T."/>
            <person name="Ichinose T.M."/>
            <person name="Onuma R."/>
            <person name="Fujiwara T."/>
            <person name="Yamashita S."/>
            <person name="Jong L.W."/>
            <person name="Tomita R."/>
            <person name="Iwane A.H."/>
            <person name="Miyagishima S.Y."/>
        </authorList>
    </citation>
    <scope>NUCLEOTIDE SEQUENCE</scope>
    <source>
        <strain evidence="2">NBRC 102759</strain>
    </source>
</reference>
<dbReference type="OrthoDB" id="443682at2759"/>
<evidence type="ECO:0000259" key="1">
    <source>
        <dbReference type="Pfam" id="PF04194"/>
    </source>
</evidence>
<feature type="domain" description="Programmed cell death protein 2 C-terminal" evidence="1">
    <location>
        <begin position="244"/>
        <end position="359"/>
    </location>
</feature>
<dbReference type="AlphaFoldDB" id="A0A9C7PUZ3"/>
<dbReference type="GO" id="GO:0005737">
    <property type="term" value="C:cytoplasm"/>
    <property type="evidence" value="ECO:0007669"/>
    <property type="project" value="InterPro"/>
</dbReference>
<name>A0A9C7PUZ3_9RHOD</name>
<gene>
    <name evidence="2" type="ORF">GpartN1_g3149.t1</name>
</gene>